<sequence length="95" mass="10772">MNDLQSEFVSTELSSPGGDLHGILSWWGGPSAGLWLESMCRLGRSRAGQCCFHCWTLVSRHLQICFLEFHETDCFSPLWAREVSMGRADQLLRIL</sequence>
<reference evidence="1 2" key="1">
    <citation type="journal article" date="2023" name="bioRxiv">
        <title>Conserved and derived expression patterns and positive selection on dental genes reveal complex evolutionary context of ever-growing rodent molars.</title>
        <authorList>
            <person name="Calamari Z.T."/>
            <person name="Song A."/>
            <person name="Cohen E."/>
            <person name="Akter M."/>
            <person name="Roy R.D."/>
            <person name="Hallikas O."/>
            <person name="Christensen M.M."/>
            <person name="Li P."/>
            <person name="Marangoni P."/>
            <person name="Jernvall J."/>
            <person name="Klein O.D."/>
        </authorList>
    </citation>
    <scope>NUCLEOTIDE SEQUENCE [LARGE SCALE GENOMIC DNA]</scope>
    <source>
        <strain evidence="1">V071</strain>
    </source>
</reference>
<accession>A0AAW0K5J2</accession>
<organism evidence="1 2">
    <name type="scientific">Myodes glareolus</name>
    <name type="common">Bank vole</name>
    <name type="synonym">Clethrionomys glareolus</name>
    <dbReference type="NCBI Taxonomy" id="447135"/>
    <lineage>
        <taxon>Eukaryota</taxon>
        <taxon>Metazoa</taxon>
        <taxon>Chordata</taxon>
        <taxon>Craniata</taxon>
        <taxon>Vertebrata</taxon>
        <taxon>Euteleostomi</taxon>
        <taxon>Mammalia</taxon>
        <taxon>Eutheria</taxon>
        <taxon>Euarchontoglires</taxon>
        <taxon>Glires</taxon>
        <taxon>Rodentia</taxon>
        <taxon>Myomorpha</taxon>
        <taxon>Muroidea</taxon>
        <taxon>Cricetidae</taxon>
        <taxon>Arvicolinae</taxon>
        <taxon>Myodes</taxon>
    </lineage>
</organism>
<dbReference type="EMBL" id="JBBHLL010000006">
    <property type="protein sequence ID" value="KAK7833586.1"/>
    <property type="molecule type" value="Genomic_DNA"/>
</dbReference>
<evidence type="ECO:0000313" key="1">
    <source>
        <dbReference type="EMBL" id="KAK7833586.1"/>
    </source>
</evidence>
<proteinExistence type="predicted"/>
<dbReference type="AlphaFoldDB" id="A0AAW0K5J2"/>
<comment type="caution">
    <text evidence="1">The sequence shown here is derived from an EMBL/GenBank/DDBJ whole genome shotgun (WGS) entry which is preliminary data.</text>
</comment>
<gene>
    <name evidence="1" type="ORF">U0070_020607</name>
</gene>
<dbReference type="Proteomes" id="UP001488838">
    <property type="component" value="Unassembled WGS sequence"/>
</dbReference>
<name>A0AAW0K5J2_MYOGA</name>
<protein>
    <submittedName>
        <fullName evidence="1">Uncharacterized protein</fullName>
    </submittedName>
</protein>
<evidence type="ECO:0000313" key="2">
    <source>
        <dbReference type="Proteomes" id="UP001488838"/>
    </source>
</evidence>
<keyword evidence="2" id="KW-1185">Reference proteome</keyword>